<evidence type="ECO:0000256" key="1">
    <source>
        <dbReference type="SAM" id="MobiDB-lite"/>
    </source>
</evidence>
<sequence length="148" mass="16982">MTCVQRAHCCPGKHLARQAENSKQHNEPTAAHIAPFYLAIARSSLSVRSLHNSSIVCSRSISGFLLQWMISDGASPFMGKGEPRWSLHVQIWYCDDQDAEEYCGRRMLSMARFERWVRHLVSPGGSRKRVEEQRNFRQATAERPPNKR</sequence>
<name>A0ABY8JMY3_9BRAD</name>
<dbReference type="Proteomes" id="UP001221546">
    <property type="component" value="Chromosome"/>
</dbReference>
<feature type="region of interest" description="Disordered" evidence="1">
    <location>
        <begin position="128"/>
        <end position="148"/>
    </location>
</feature>
<accession>A0ABY8JMY3</accession>
<reference evidence="2 3" key="1">
    <citation type="submission" date="2023-04" db="EMBL/GenBank/DDBJ databases">
        <title>Australian commercial rhizobial inoculants.</title>
        <authorList>
            <person name="Kohlmeier M.G."/>
            <person name="O'Hara G.W."/>
            <person name="Colombi E."/>
            <person name="Ramsay J.P."/>
            <person name="Terpolilli J."/>
        </authorList>
    </citation>
    <scope>NUCLEOTIDE SEQUENCE [LARGE SCALE GENOMIC DNA]</scope>
    <source>
        <strain evidence="2 3">CB627</strain>
    </source>
</reference>
<dbReference type="RefSeq" id="WP_253625463.1">
    <property type="nucleotide sequence ID" value="NZ_CP121646.1"/>
</dbReference>
<evidence type="ECO:0000313" key="3">
    <source>
        <dbReference type="Proteomes" id="UP001221546"/>
    </source>
</evidence>
<gene>
    <name evidence="2" type="ORF">QA636_07510</name>
</gene>
<keyword evidence="3" id="KW-1185">Reference proteome</keyword>
<proteinExistence type="predicted"/>
<evidence type="ECO:0000313" key="2">
    <source>
        <dbReference type="EMBL" id="WFU65373.1"/>
    </source>
</evidence>
<organism evidence="2 3">
    <name type="scientific">Bradyrhizobium brasilense</name>
    <dbReference type="NCBI Taxonomy" id="1419277"/>
    <lineage>
        <taxon>Bacteria</taxon>
        <taxon>Pseudomonadati</taxon>
        <taxon>Pseudomonadota</taxon>
        <taxon>Alphaproteobacteria</taxon>
        <taxon>Hyphomicrobiales</taxon>
        <taxon>Nitrobacteraceae</taxon>
        <taxon>Bradyrhizobium</taxon>
    </lineage>
</organism>
<protein>
    <submittedName>
        <fullName evidence="2">Uncharacterized protein</fullName>
    </submittedName>
</protein>
<dbReference type="EMBL" id="CP121646">
    <property type="protein sequence ID" value="WFU65373.1"/>
    <property type="molecule type" value="Genomic_DNA"/>
</dbReference>